<dbReference type="PROSITE" id="PS50045">
    <property type="entry name" value="SIGMA54_INTERACT_4"/>
    <property type="match status" value="1"/>
</dbReference>
<dbReference type="Gene3D" id="1.10.8.60">
    <property type="match status" value="1"/>
</dbReference>
<evidence type="ECO:0000313" key="4">
    <source>
        <dbReference type="EMBL" id="SEU17458.1"/>
    </source>
</evidence>
<gene>
    <name evidence="4" type="ORF">SAMN05216313_14242</name>
</gene>
<protein>
    <submittedName>
        <fullName evidence="4">Transcriptional regulator containing PAS, AAA-type ATPase, and DNA-binding Fis domains</fullName>
    </submittedName>
</protein>
<dbReference type="PROSITE" id="PS00675">
    <property type="entry name" value="SIGMA54_INTERACT_1"/>
    <property type="match status" value="1"/>
</dbReference>
<dbReference type="InterPro" id="IPR027417">
    <property type="entry name" value="P-loop_NTPase"/>
</dbReference>
<dbReference type="EMBL" id="FOIM01000042">
    <property type="protein sequence ID" value="SEU17458.1"/>
    <property type="molecule type" value="Genomic_DNA"/>
</dbReference>
<keyword evidence="1" id="KW-0547">Nucleotide-binding</keyword>
<dbReference type="FunFam" id="3.40.50.300:FF:000006">
    <property type="entry name" value="DNA-binding transcriptional regulator NtrC"/>
    <property type="match status" value="1"/>
</dbReference>
<dbReference type="Pfam" id="PF00158">
    <property type="entry name" value="Sigma54_activat"/>
    <property type="match status" value="1"/>
</dbReference>
<dbReference type="GO" id="GO:0005524">
    <property type="term" value="F:ATP binding"/>
    <property type="evidence" value="ECO:0007669"/>
    <property type="project" value="UniProtKB-KW"/>
</dbReference>
<proteinExistence type="predicted"/>
<dbReference type="Gene3D" id="3.40.50.300">
    <property type="entry name" value="P-loop containing nucleotide triphosphate hydrolases"/>
    <property type="match status" value="1"/>
</dbReference>
<evidence type="ECO:0000259" key="3">
    <source>
        <dbReference type="PROSITE" id="PS50045"/>
    </source>
</evidence>
<dbReference type="GO" id="GO:0003677">
    <property type="term" value="F:DNA binding"/>
    <property type="evidence" value="ECO:0007669"/>
    <property type="project" value="UniProtKB-KW"/>
</dbReference>
<sequence length="679" mass="76673">MTNKRKLILITYDQSNGTHYRRELLDFFGDAVDIEIHTICEGLGNGLSGDAVLTLSPISNNRLTPHLKEEIEIIHGSKVLTKAAYQRLMDLPKGTRAFLITTNKTASFDMATYLYQIGVNHIDFVPFYPGCTSDPTLDIAITPGQTRFIPEHVRQVVDLGWRRISLDTFMSLMVVLRLKNEAQIERLYHLSRDIMSHDFLTTPLDNVSRLKDMLSMMIDEIEDGILFLSNAGRPIFENNAFHSMLNLDPGLRQSPDLLNYLPEELTRQMSGPEAFDHKIIHIAATGQAFTLSKRSFYYYNNHSGFLIVLKDVQNIEKLEQKIRLDSVKKKYTAKYTFSDILGDSRAMSECIRHARRMAATDYPVLITGETGTGKELFAHSIHNASSRCEKPFIAINCASLSRDLLESELFGYEEGSFTGAKKGGKKGLFEFAHTGTIFLDEIGDMPFDLQAQLLRVLQEKEIRRVGSTSTIPVDVRIIAATNRDLKQMMEENLFRMDLYYRIGMFSLHLPPLRERPGDIPLLAAAILSQVPGSHPMSQELLKTLSVQTWRGNIRELKNCVEYMAYMTDGPLSSRDLPSGYVPGPEPGPAREVPPIFQELPLRSRKLCFSILNALRERPMGRTRLMEALGNSFTEYEVRTMLEYLTGEGCLLPRRGRGGTALSPEGNRIVLEYLNSGKNG</sequence>
<dbReference type="InterPro" id="IPR036388">
    <property type="entry name" value="WH-like_DNA-bd_sf"/>
</dbReference>
<dbReference type="PANTHER" id="PTHR32071:SF57">
    <property type="entry name" value="C4-DICARBOXYLATE TRANSPORT TRANSCRIPTIONAL REGULATORY PROTEIN DCTD"/>
    <property type="match status" value="1"/>
</dbReference>
<feature type="domain" description="Sigma-54 factor interaction" evidence="3">
    <location>
        <begin position="340"/>
        <end position="565"/>
    </location>
</feature>
<dbReference type="InterPro" id="IPR025943">
    <property type="entry name" value="Sigma_54_int_dom_ATP-bd_2"/>
</dbReference>
<keyword evidence="4" id="KW-0238">DNA-binding</keyword>
<evidence type="ECO:0000256" key="2">
    <source>
        <dbReference type="ARBA" id="ARBA00022840"/>
    </source>
</evidence>
<dbReference type="InterPro" id="IPR058031">
    <property type="entry name" value="AAA_lid_NorR"/>
</dbReference>
<dbReference type="STRING" id="460384.SAMN05216313_14242"/>
<dbReference type="GO" id="GO:0006355">
    <property type="term" value="P:regulation of DNA-templated transcription"/>
    <property type="evidence" value="ECO:0007669"/>
    <property type="project" value="InterPro"/>
</dbReference>
<dbReference type="PANTHER" id="PTHR32071">
    <property type="entry name" value="TRANSCRIPTIONAL REGULATORY PROTEIN"/>
    <property type="match status" value="1"/>
</dbReference>
<organism evidence="4 5">
    <name type="scientific">Enterocloster lavalensis</name>
    <dbReference type="NCBI Taxonomy" id="460384"/>
    <lineage>
        <taxon>Bacteria</taxon>
        <taxon>Bacillati</taxon>
        <taxon>Bacillota</taxon>
        <taxon>Clostridia</taxon>
        <taxon>Lachnospirales</taxon>
        <taxon>Lachnospiraceae</taxon>
        <taxon>Enterocloster</taxon>
    </lineage>
</organism>
<keyword evidence="5" id="KW-1185">Reference proteome</keyword>
<dbReference type="PROSITE" id="PS00676">
    <property type="entry name" value="SIGMA54_INTERACT_2"/>
    <property type="match status" value="1"/>
</dbReference>
<keyword evidence="2" id="KW-0067">ATP-binding</keyword>
<dbReference type="Gene3D" id="1.10.10.10">
    <property type="entry name" value="Winged helix-like DNA-binding domain superfamily/Winged helix DNA-binding domain"/>
    <property type="match status" value="1"/>
</dbReference>
<dbReference type="Pfam" id="PF25601">
    <property type="entry name" value="AAA_lid_14"/>
    <property type="match status" value="1"/>
</dbReference>
<evidence type="ECO:0000313" key="5">
    <source>
        <dbReference type="Proteomes" id="UP000198508"/>
    </source>
</evidence>
<dbReference type="InterPro" id="IPR003593">
    <property type="entry name" value="AAA+_ATPase"/>
</dbReference>
<dbReference type="RefSeq" id="WP_227169456.1">
    <property type="nucleotide sequence ID" value="NZ_FOIM01000042.1"/>
</dbReference>
<dbReference type="CDD" id="cd00009">
    <property type="entry name" value="AAA"/>
    <property type="match status" value="1"/>
</dbReference>
<dbReference type="SMART" id="SM00382">
    <property type="entry name" value="AAA"/>
    <property type="match status" value="1"/>
</dbReference>
<accession>A0A1I0K3V2</accession>
<dbReference type="InterPro" id="IPR002078">
    <property type="entry name" value="Sigma_54_int"/>
</dbReference>
<dbReference type="InterPro" id="IPR025662">
    <property type="entry name" value="Sigma_54_int_dom_ATP-bd_1"/>
</dbReference>
<dbReference type="SUPFAM" id="SSF52540">
    <property type="entry name" value="P-loop containing nucleoside triphosphate hydrolases"/>
    <property type="match status" value="1"/>
</dbReference>
<evidence type="ECO:0000256" key="1">
    <source>
        <dbReference type="ARBA" id="ARBA00022741"/>
    </source>
</evidence>
<name>A0A1I0K3V2_9FIRM</name>
<reference evidence="5" key="1">
    <citation type="submission" date="2016-10" db="EMBL/GenBank/DDBJ databases">
        <authorList>
            <person name="Varghese N."/>
            <person name="Submissions S."/>
        </authorList>
    </citation>
    <scope>NUCLEOTIDE SEQUENCE [LARGE SCALE GENOMIC DNA]</scope>
    <source>
        <strain evidence="5">NLAE-zl-G277</strain>
    </source>
</reference>
<dbReference type="AlphaFoldDB" id="A0A1I0K3V2"/>
<dbReference type="Proteomes" id="UP000198508">
    <property type="component" value="Unassembled WGS sequence"/>
</dbReference>